<proteinExistence type="predicted"/>
<evidence type="ECO:0000259" key="2">
    <source>
        <dbReference type="Pfam" id="PF02627"/>
    </source>
</evidence>
<evidence type="ECO:0000313" key="3">
    <source>
        <dbReference type="EMBL" id="RYM41868.1"/>
    </source>
</evidence>
<dbReference type="AlphaFoldDB" id="A0A4Q4L5T2"/>
<sequence length="253" mass="27122">MNQRSLYQGRLLRIVALGCAVLASAACVNPLCANPSRSPEKPIMKEQPLTPKQLAIAPIAANAAIGDMPRLHDALNRGLDAGLSISETKEILVQLYAYAGFPRSLNALSLLMKVAQERAARGIDDAAGREPGPVPSGYALIELGTDNQTRLVGAPVSGPLFEFAPAIDQFLKTHLFGDIFARDNLQWTDRELATVGALAAMAGVESQLESHLKISLNVGLTVEQLRQVAQELEVRGDLQAAERVVAGLEKVQR</sequence>
<dbReference type="PROSITE" id="PS51257">
    <property type="entry name" value="PROKAR_LIPOPROTEIN"/>
    <property type="match status" value="1"/>
</dbReference>
<feature type="signal peptide" evidence="1">
    <location>
        <begin position="1"/>
        <end position="25"/>
    </location>
</feature>
<evidence type="ECO:0000313" key="4">
    <source>
        <dbReference type="Proteomes" id="UP000291107"/>
    </source>
</evidence>
<dbReference type="PANTHER" id="PTHR33570">
    <property type="entry name" value="4-CARBOXYMUCONOLACTONE DECARBOXYLASE FAMILY PROTEIN"/>
    <property type="match status" value="1"/>
</dbReference>
<dbReference type="InterPro" id="IPR052512">
    <property type="entry name" value="4CMD/NDH-1_regulator"/>
</dbReference>
<dbReference type="PANTHER" id="PTHR33570:SF2">
    <property type="entry name" value="CARBOXYMUCONOLACTONE DECARBOXYLASE-LIKE DOMAIN-CONTAINING PROTEIN"/>
    <property type="match status" value="1"/>
</dbReference>
<dbReference type="SUPFAM" id="SSF69118">
    <property type="entry name" value="AhpD-like"/>
    <property type="match status" value="1"/>
</dbReference>
<reference evidence="3 4" key="1">
    <citation type="submission" date="2019-02" db="EMBL/GenBank/DDBJ databases">
        <title>Genome of Pseudomonas korensis isolated from heavy metal contaminated environment.</title>
        <authorList>
            <person name="Ayangbenro A.S."/>
            <person name="Babalola O."/>
        </authorList>
    </citation>
    <scope>NUCLEOTIDE SEQUENCE [LARGE SCALE GENOMIC DNA]</scope>
    <source>
        <strain evidence="3 4">AB36</strain>
    </source>
</reference>
<accession>A0A4Q4L5T2</accession>
<dbReference type="InterPro" id="IPR003779">
    <property type="entry name" value="CMD-like"/>
</dbReference>
<dbReference type="Proteomes" id="UP000291107">
    <property type="component" value="Unassembled WGS sequence"/>
</dbReference>
<keyword evidence="1" id="KW-0732">Signal</keyword>
<feature type="domain" description="Carboxymuconolactone decarboxylase-like" evidence="2">
    <location>
        <begin position="165"/>
        <end position="246"/>
    </location>
</feature>
<organism evidence="3 4">
    <name type="scientific">Pseudomonas koreensis</name>
    <dbReference type="NCBI Taxonomy" id="198620"/>
    <lineage>
        <taxon>Bacteria</taxon>
        <taxon>Pseudomonadati</taxon>
        <taxon>Pseudomonadota</taxon>
        <taxon>Gammaproteobacteria</taxon>
        <taxon>Pseudomonadales</taxon>
        <taxon>Pseudomonadaceae</taxon>
        <taxon>Pseudomonas</taxon>
    </lineage>
</organism>
<dbReference type="Gene3D" id="1.20.1290.10">
    <property type="entry name" value="AhpD-like"/>
    <property type="match status" value="1"/>
</dbReference>
<dbReference type="Pfam" id="PF02627">
    <property type="entry name" value="CMD"/>
    <property type="match status" value="1"/>
</dbReference>
<gene>
    <name evidence="3" type="ORF">EVS84_11950</name>
</gene>
<comment type="caution">
    <text evidence="3">The sequence shown here is derived from an EMBL/GenBank/DDBJ whole genome shotgun (WGS) entry which is preliminary data.</text>
</comment>
<name>A0A4Q4L5T2_9PSED</name>
<dbReference type="EMBL" id="SEUB01000004">
    <property type="protein sequence ID" value="RYM41868.1"/>
    <property type="molecule type" value="Genomic_DNA"/>
</dbReference>
<feature type="chain" id="PRO_5020351172" evidence="1">
    <location>
        <begin position="26"/>
        <end position="253"/>
    </location>
</feature>
<dbReference type="InterPro" id="IPR029032">
    <property type="entry name" value="AhpD-like"/>
</dbReference>
<evidence type="ECO:0000256" key="1">
    <source>
        <dbReference type="SAM" id="SignalP"/>
    </source>
</evidence>
<dbReference type="GO" id="GO:0051920">
    <property type="term" value="F:peroxiredoxin activity"/>
    <property type="evidence" value="ECO:0007669"/>
    <property type="project" value="InterPro"/>
</dbReference>
<protein>
    <submittedName>
        <fullName evidence="3">Carboxymuconolactone decarboxylase family protein</fullName>
    </submittedName>
</protein>